<reference evidence="3 4" key="1">
    <citation type="submission" date="2017-12" db="EMBL/GenBank/DDBJ databases">
        <title>Comparative genomics of Botrytis spp.</title>
        <authorList>
            <person name="Valero-Jimenez C.A."/>
            <person name="Tapia P."/>
            <person name="Veloso J."/>
            <person name="Silva-Moreno E."/>
            <person name="Staats M."/>
            <person name="Valdes J.H."/>
            <person name="Van Kan J.A.L."/>
        </authorList>
    </citation>
    <scope>NUCLEOTIDE SEQUENCE [LARGE SCALE GENOMIC DNA]</scope>
    <source>
        <strain evidence="3 4">MUCL435</strain>
    </source>
</reference>
<evidence type="ECO:0000259" key="2">
    <source>
        <dbReference type="Pfam" id="PF08242"/>
    </source>
</evidence>
<dbReference type="InterPro" id="IPR013217">
    <property type="entry name" value="Methyltransf_12"/>
</dbReference>
<accession>A0A4S8RH20</accession>
<gene>
    <name evidence="3" type="ORF">BGAL_0065g00020</name>
</gene>
<evidence type="ECO:0000256" key="1">
    <source>
        <dbReference type="ARBA" id="ARBA00022679"/>
    </source>
</evidence>
<keyword evidence="4" id="KW-1185">Reference proteome</keyword>
<dbReference type="Gene3D" id="3.40.50.150">
    <property type="entry name" value="Vaccinia Virus protein VP39"/>
    <property type="match status" value="1"/>
</dbReference>
<dbReference type="GO" id="GO:0016740">
    <property type="term" value="F:transferase activity"/>
    <property type="evidence" value="ECO:0007669"/>
    <property type="project" value="UniProtKB-KW"/>
</dbReference>
<dbReference type="PANTHER" id="PTHR45681:SF6">
    <property type="entry name" value="POLYKETIDE SYNTHASE 37"/>
    <property type="match status" value="1"/>
</dbReference>
<comment type="caution">
    <text evidence="3">The sequence shown here is derived from an EMBL/GenBank/DDBJ whole genome shotgun (WGS) entry which is preliminary data.</text>
</comment>
<evidence type="ECO:0000313" key="3">
    <source>
        <dbReference type="EMBL" id="THV52874.1"/>
    </source>
</evidence>
<keyword evidence="1" id="KW-0808">Transferase</keyword>
<dbReference type="InterPro" id="IPR050444">
    <property type="entry name" value="Polyketide_Synthase"/>
</dbReference>
<dbReference type="CDD" id="cd02440">
    <property type="entry name" value="AdoMet_MTases"/>
    <property type="match status" value="1"/>
</dbReference>
<dbReference type="InterPro" id="IPR029063">
    <property type="entry name" value="SAM-dependent_MTases_sf"/>
</dbReference>
<dbReference type="EMBL" id="PQXL01000065">
    <property type="protein sequence ID" value="THV52874.1"/>
    <property type="molecule type" value="Genomic_DNA"/>
</dbReference>
<dbReference type="Proteomes" id="UP000308671">
    <property type="component" value="Unassembled WGS sequence"/>
</dbReference>
<dbReference type="AlphaFoldDB" id="A0A4S8RH20"/>
<protein>
    <recommendedName>
        <fullName evidence="2">Methyltransferase type 12 domain-containing protein</fullName>
    </recommendedName>
</protein>
<dbReference type="OrthoDB" id="329835at2759"/>
<dbReference type="Pfam" id="PF08242">
    <property type="entry name" value="Methyltransf_12"/>
    <property type="match status" value="1"/>
</dbReference>
<dbReference type="PANTHER" id="PTHR45681">
    <property type="entry name" value="POLYKETIDE SYNTHASE 44-RELATED"/>
    <property type="match status" value="1"/>
</dbReference>
<name>A0A4S8RH20_9HELO</name>
<sequence length="233" mass="25938">MRVLEDGAGTGATTRVLLGALTSLGGTFPKHTRYLQYDFTDISSGLFEKAKENFQDFPRLHFLTLDIEKDSSSQGFELGSYDLIVASLVLHVMKELVVTLKHVRSLLRPGGKLILLEFVKPELSRFSFSVGLSSESYQHSDPLVTGSKWHQILVDEGFTGKDLELKDFEDENCSKLSLILSTALADPPMDNINRINHEIVLITLGLLSAEAGIERSRDYLESQGYRTTQVNSL</sequence>
<feature type="domain" description="Methyltransferase type 12" evidence="2">
    <location>
        <begin position="4"/>
        <end position="113"/>
    </location>
</feature>
<dbReference type="SUPFAM" id="SSF53335">
    <property type="entry name" value="S-adenosyl-L-methionine-dependent methyltransferases"/>
    <property type="match status" value="1"/>
</dbReference>
<organism evidence="3 4">
    <name type="scientific">Botrytis galanthina</name>
    <dbReference type="NCBI Taxonomy" id="278940"/>
    <lineage>
        <taxon>Eukaryota</taxon>
        <taxon>Fungi</taxon>
        <taxon>Dikarya</taxon>
        <taxon>Ascomycota</taxon>
        <taxon>Pezizomycotina</taxon>
        <taxon>Leotiomycetes</taxon>
        <taxon>Helotiales</taxon>
        <taxon>Sclerotiniaceae</taxon>
        <taxon>Botrytis</taxon>
    </lineage>
</organism>
<proteinExistence type="predicted"/>
<evidence type="ECO:0000313" key="4">
    <source>
        <dbReference type="Proteomes" id="UP000308671"/>
    </source>
</evidence>